<evidence type="ECO:0000256" key="5">
    <source>
        <dbReference type="HAMAP-Rule" id="MF_00376"/>
    </source>
</evidence>
<dbReference type="NCBIfam" id="TIGR00152">
    <property type="entry name" value="dephospho-CoA kinase"/>
    <property type="match status" value="1"/>
</dbReference>
<keyword evidence="2 5" id="KW-0547">Nucleotide-binding</keyword>
<keyword evidence="4 5" id="KW-0173">Coenzyme A biosynthesis</keyword>
<comment type="subcellular location">
    <subcellularLocation>
        <location evidence="5">Cytoplasm</location>
    </subcellularLocation>
</comment>
<dbReference type="FunFam" id="3.40.50.300:FF:000485">
    <property type="entry name" value="Dephospho-CoA kinase CAB5"/>
    <property type="match status" value="1"/>
</dbReference>
<dbReference type="EC" id="2.7.1.24" evidence="5 6"/>
<protein>
    <recommendedName>
        <fullName evidence="5 6">Dephospho-CoA kinase</fullName>
        <ecNumber evidence="5 6">2.7.1.24</ecNumber>
    </recommendedName>
    <alternativeName>
        <fullName evidence="5">Dephosphocoenzyme A kinase</fullName>
    </alternativeName>
</protein>
<sequence length="202" mass="22751">MTVIIGLTGGIASGKSTVSNMFRQLNIPVIDADVAARKVVEVGQSAYTQIVKTFGEEVLQEDRTINREKLGSIIFHNQGAREQLNQIVHPAVRSLMNDQKDTYIKAGEKVVVMDIPLLFESKLTYLVDKTIVVYVSTEVQLERLMKRNQLSREEAQARINSQLSLEEKKIMADKFLDNNGTSLETNEQLLQILKQWGICKNS</sequence>
<keyword evidence="5 7" id="KW-0418">Kinase</keyword>
<keyword evidence="8" id="KW-1185">Reference proteome</keyword>
<dbReference type="STRING" id="1305675.BFG57_03795"/>
<evidence type="ECO:0000313" key="7">
    <source>
        <dbReference type="EMBL" id="OEH91868.1"/>
    </source>
</evidence>
<feature type="binding site" evidence="5">
    <location>
        <begin position="12"/>
        <end position="17"/>
    </location>
    <ligand>
        <name>ATP</name>
        <dbReference type="ChEBI" id="CHEBI:30616"/>
    </ligand>
</feature>
<dbReference type="AlphaFoldDB" id="A0A1E5LCQ5"/>
<name>A0A1E5LCQ5_9BACI</name>
<evidence type="ECO:0000256" key="1">
    <source>
        <dbReference type="ARBA" id="ARBA00009018"/>
    </source>
</evidence>
<evidence type="ECO:0000256" key="6">
    <source>
        <dbReference type="NCBIfam" id="TIGR00152"/>
    </source>
</evidence>
<dbReference type="OrthoDB" id="9812943at2"/>
<dbReference type="Pfam" id="PF01121">
    <property type="entry name" value="CoaE"/>
    <property type="match status" value="1"/>
</dbReference>
<comment type="catalytic activity">
    <reaction evidence="5">
        <text>3'-dephospho-CoA + ATP = ADP + CoA + H(+)</text>
        <dbReference type="Rhea" id="RHEA:18245"/>
        <dbReference type="ChEBI" id="CHEBI:15378"/>
        <dbReference type="ChEBI" id="CHEBI:30616"/>
        <dbReference type="ChEBI" id="CHEBI:57287"/>
        <dbReference type="ChEBI" id="CHEBI:57328"/>
        <dbReference type="ChEBI" id="CHEBI:456216"/>
        <dbReference type="EC" id="2.7.1.24"/>
    </reaction>
</comment>
<dbReference type="EMBL" id="MJEH01000044">
    <property type="protein sequence ID" value="OEH91868.1"/>
    <property type="molecule type" value="Genomic_DNA"/>
</dbReference>
<keyword evidence="5" id="KW-0808">Transferase</keyword>
<keyword evidence="3 5" id="KW-0067">ATP-binding</keyword>
<dbReference type="PROSITE" id="PS51219">
    <property type="entry name" value="DPCK"/>
    <property type="match status" value="1"/>
</dbReference>
<organism evidence="7 8">
    <name type="scientific">Bacillus solimangrovi</name>
    <dbReference type="NCBI Taxonomy" id="1305675"/>
    <lineage>
        <taxon>Bacteria</taxon>
        <taxon>Bacillati</taxon>
        <taxon>Bacillota</taxon>
        <taxon>Bacilli</taxon>
        <taxon>Bacillales</taxon>
        <taxon>Bacillaceae</taxon>
        <taxon>Bacillus</taxon>
    </lineage>
</organism>
<evidence type="ECO:0000256" key="3">
    <source>
        <dbReference type="ARBA" id="ARBA00022840"/>
    </source>
</evidence>
<dbReference type="InterPro" id="IPR001977">
    <property type="entry name" value="Depp_CoAkinase"/>
</dbReference>
<dbReference type="Proteomes" id="UP000095209">
    <property type="component" value="Unassembled WGS sequence"/>
</dbReference>
<accession>A0A1E5LCQ5</accession>
<dbReference type="RefSeq" id="WP_069718154.1">
    <property type="nucleotide sequence ID" value="NZ_MJEH01000044.1"/>
</dbReference>
<comment type="pathway">
    <text evidence="5">Cofactor biosynthesis; coenzyme A biosynthesis; CoA from (R)-pantothenate: step 5/5.</text>
</comment>
<dbReference type="PANTHER" id="PTHR10695:SF46">
    <property type="entry name" value="BIFUNCTIONAL COENZYME A SYNTHASE-RELATED"/>
    <property type="match status" value="1"/>
</dbReference>
<evidence type="ECO:0000313" key="8">
    <source>
        <dbReference type="Proteomes" id="UP000095209"/>
    </source>
</evidence>
<dbReference type="GO" id="GO:0004140">
    <property type="term" value="F:dephospho-CoA kinase activity"/>
    <property type="evidence" value="ECO:0007669"/>
    <property type="project" value="UniProtKB-UniRule"/>
</dbReference>
<comment type="function">
    <text evidence="5">Catalyzes the phosphorylation of the 3'-hydroxyl group of dephosphocoenzyme A to form coenzyme A.</text>
</comment>
<dbReference type="HAMAP" id="MF_00376">
    <property type="entry name" value="Dephospho_CoA_kinase"/>
    <property type="match status" value="1"/>
</dbReference>
<gene>
    <name evidence="5" type="primary">coaE</name>
    <name evidence="7" type="ORF">BFG57_03795</name>
</gene>
<dbReference type="SUPFAM" id="SSF52540">
    <property type="entry name" value="P-loop containing nucleoside triphosphate hydrolases"/>
    <property type="match status" value="1"/>
</dbReference>
<dbReference type="PANTHER" id="PTHR10695">
    <property type="entry name" value="DEPHOSPHO-COA KINASE-RELATED"/>
    <property type="match status" value="1"/>
</dbReference>
<proteinExistence type="inferred from homology"/>
<dbReference type="GO" id="GO:0005737">
    <property type="term" value="C:cytoplasm"/>
    <property type="evidence" value="ECO:0007669"/>
    <property type="project" value="UniProtKB-SubCell"/>
</dbReference>
<dbReference type="UniPathway" id="UPA00241">
    <property type="reaction ID" value="UER00356"/>
</dbReference>
<dbReference type="InterPro" id="IPR027417">
    <property type="entry name" value="P-loop_NTPase"/>
</dbReference>
<keyword evidence="5" id="KW-0963">Cytoplasm</keyword>
<comment type="similarity">
    <text evidence="1 5">Belongs to the CoaE family.</text>
</comment>
<dbReference type="CDD" id="cd02022">
    <property type="entry name" value="DPCK"/>
    <property type="match status" value="1"/>
</dbReference>
<reference evidence="7 8" key="1">
    <citation type="submission" date="2016-08" db="EMBL/GenBank/DDBJ databases">
        <title>Genome of Bacillus solimangrovi GH2-4.</title>
        <authorList>
            <person name="Lim S."/>
            <person name="Kim B.-C."/>
        </authorList>
    </citation>
    <scope>NUCLEOTIDE SEQUENCE [LARGE SCALE GENOMIC DNA]</scope>
    <source>
        <strain evidence="7 8">GH2-4</strain>
    </source>
</reference>
<comment type="caution">
    <text evidence="7">The sequence shown here is derived from an EMBL/GenBank/DDBJ whole genome shotgun (WGS) entry which is preliminary data.</text>
</comment>
<dbReference type="Gene3D" id="3.40.50.300">
    <property type="entry name" value="P-loop containing nucleotide triphosphate hydrolases"/>
    <property type="match status" value="1"/>
</dbReference>
<evidence type="ECO:0000256" key="2">
    <source>
        <dbReference type="ARBA" id="ARBA00022741"/>
    </source>
</evidence>
<dbReference type="GO" id="GO:0005524">
    <property type="term" value="F:ATP binding"/>
    <property type="evidence" value="ECO:0007669"/>
    <property type="project" value="UniProtKB-UniRule"/>
</dbReference>
<evidence type="ECO:0000256" key="4">
    <source>
        <dbReference type="ARBA" id="ARBA00022993"/>
    </source>
</evidence>
<dbReference type="GO" id="GO:0015937">
    <property type="term" value="P:coenzyme A biosynthetic process"/>
    <property type="evidence" value="ECO:0007669"/>
    <property type="project" value="UniProtKB-UniRule"/>
</dbReference>